<dbReference type="AlphaFoldDB" id="A0A809RZ30"/>
<sequence>MENALTRQENHEMPPAPGAAEAALRLALAEARQLAAQSRLLALNAALDAAGACREAACAAEMQALGGAAGEALGETERLAAAVDLLLQQIRSAAALDGTP</sequence>
<dbReference type="Proteomes" id="UP000662914">
    <property type="component" value="Chromosome"/>
</dbReference>
<evidence type="ECO:0000313" key="2">
    <source>
        <dbReference type="Proteomes" id="UP000662914"/>
    </source>
</evidence>
<reference evidence="1" key="1">
    <citation type="journal article" name="DNA Res.">
        <title>The physiological potential of anammox bacteria as revealed by their core genome structure.</title>
        <authorList>
            <person name="Okubo T."/>
            <person name="Toyoda A."/>
            <person name="Fukuhara K."/>
            <person name="Uchiyama I."/>
            <person name="Harigaya Y."/>
            <person name="Kuroiwa M."/>
            <person name="Suzuki T."/>
            <person name="Murakami Y."/>
            <person name="Suwa Y."/>
            <person name="Takami H."/>
        </authorList>
    </citation>
    <scope>NUCLEOTIDE SEQUENCE</scope>
    <source>
        <strain evidence="1">317325-3</strain>
    </source>
</reference>
<name>A0A809RZ30_9PROT</name>
<dbReference type="KEGG" id="ddz:DSYM_21450"/>
<protein>
    <submittedName>
        <fullName evidence="1">Uncharacterized protein</fullName>
    </submittedName>
</protein>
<organism evidence="1 2">
    <name type="scientific">Candidatus Desulfobacillus denitrificans</name>
    <dbReference type="NCBI Taxonomy" id="2608985"/>
    <lineage>
        <taxon>Bacteria</taxon>
        <taxon>Pseudomonadati</taxon>
        <taxon>Pseudomonadota</taxon>
        <taxon>Betaproteobacteria</taxon>
        <taxon>Candidatus Desulfobacillus</taxon>
    </lineage>
</organism>
<dbReference type="EMBL" id="AP021857">
    <property type="protein sequence ID" value="BBO21446.1"/>
    <property type="molecule type" value="Genomic_DNA"/>
</dbReference>
<gene>
    <name evidence="1" type="ORF">DSYM_21450</name>
</gene>
<accession>A0A809RZ30</accession>
<evidence type="ECO:0000313" key="1">
    <source>
        <dbReference type="EMBL" id="BBO21446.1"/>
    </source>
</evidence>
<proteinExistence type="predicted"/>